<organism evidence="2 3">
    <name type="scientific">Mycena belliarum</name>
    <dbReference type="NCBI Taxonomy" id="1033014"/>
    <lineage>
        <taxon>Eukaryota</taxon>
        <taxon>Fungi</taxon>
        <taxon>Dikarya</taxon>
        <taxon>Basidiomycota</taxon>
        <taxon>Agaricomycotina</taxon>
        <taxon>Agaricomycetes</taxon>
        <taxon>Agaricomycetidae</taxon>
        <taxon>Agaricales</taxon>
        <taxon>Marasmiineae</taxon>
        <taxon>Mycenaceae</taxon>
        <taxon>Mycena</taxon>
    </lineage>
</organism>
<keyword evidence="1" id="KW-0472">Membrane</keyword>
<feature type="transmembrane region" description="Helical" evidence="1">
    <location>
        <begin position="621"/>
        <end position="646"/>
    </location>
</feature>
<sequence>MSIIQRLFAALQSLKHLFRPSIRGLLSLFSALCRATKKRPDGSSESIRVISPDTSRCEADHPRAYSGYPEARTEVVAASTVPSTLHPYLHSALRASRSSHDIAAHPITQESYSLHSLSVQHLPGTNPPPATISVPPSPNLGIGYLPSTNSSVVDIHLPTPATRSPNASPRSSQVFGDVAQSAVALLSEAHPHILPGIPETIGRYDQKSPVINEPTKFTIPPLTISLLPNPPPTGWITCLHPEGAQYFFHPKKRVFTDANLFDPASLSLMEDNIQTIRDFLRAHGVQLAPDVDLVLDECPDLLPDQSKACRYYFVNHSDRCVFWMDKAESEMFPVMYGLNGVTSASHIRHELEAQYWSHCEMFPRSLRVTHDMIDELRDIVLHSLGDLTTSPTSTVSHTVDQLNNMLRVIDGIGNTVGKDTNKLSGSSCMLGASPSPHLLPLVVFPLTAPGRFMNILVRGRVYNFHGEPNARLDVHQSMYGDSINRTPLVTVLSPLLFYAPDFHLLGLCKIYTDGLIRYRGWAEFISKLNHEWQEFTLYATVVLNANVAFLSIQSVDTDGTSQPNRTPAQISSYLSMLTSIGAVLIGLLLVKQHRDWAHETAENASRFIFSRTHPTLGLETLAILYSLPYAMLIWSMVSFLAAFSFMCFEKSSLVTRTLVGALWAVVGALILWCAFAAWESADWDWLRRVFAWRSPAPEVEAASTKAASVKSDSEAGLGRNTWRRRWASRWPSLALPLRKTSYDSERTVTDGGVAPLGRRQAV</sequence>
<keyword evidence="1" id="KW-1133">Transmembrane helix</keyword>
<feature type="transmembrane region" description="Helical" evidence="1">
    <location>
        <begin position="658"/>
        <end position="678"/>
    </location>
</feature>
<accession>A0AAD6U557</accession>
<evidence type="ECO:0000313" key="3">
    <source>
        <dbReference type="Proteomes" id="UP001222325"/>
    </source>
</evidence>
<gene>
    <name evidence="2" type="ORF">B0H15DRAFT_839798</name>
</gene>
<proteinExistence type="predicted"/>
<reference evidence="2" key="1">
    <citation type="submission" date="2023-03" db="EMBL/GenBank/DDBJ databases">
        <title>Massive genome expansion in bonnet fungi (Mycena s.s.) driven by repeated elements and novel gene families across ecological guilds.</title>
        <authorList>
            <consortium name="Lawrence Berkeley National Laboratory"/>
            <person name="Harder C.B."/>
            <person name="Miyauchi S."/>
            <person name="Viragh M."/>
            <person name="Kuo A."/>
            <person name="Thoen E."/>
            <person name="Andreopoulos B."/>
            <person name="Lu D."/>
            <person name="Skrede I."/>
            <person name="Drula E."/>
            <person name="Henrissat B."/>
            <person name="Morin E."/>
            <person name="Kohler A."/>
            <person name="Barry K."/>
            <person name="LaButti K."/>
            <person name="Morin E."/>
            <person name="Salamov A."/>
            <person name="Lipzen A."/>
            <person name="Mereny Z."/>
            <person name="Hegedus B."/>
            <person name="Baldrian P."/>
            <person name="Stursova M."/>
            <person name="Weitz H."/>
            <person name="Taylor A."/>
            <person name="Grigoriev I.V."/>
            <person name="Nagy L.G."/>
            <person name="Martin F."/>
            <person name="Kauserud H."/>
        </authorList>
    </citation>
    <scope>NUCLEOTIDE SEQUENCE</scope>
    <source>
        <strain evidence="2">CBHHK173m</strain>
    </source>
</reference>
<evidence type="ECO:0000256" key="1">
    <source>
        <dbReference type="SAM" id="Phobius"/>
    </source>
</evidence>
<feature type="transmembrane region" description="Helical" evidence="1">
    <location>
        <begin position="570"/>
        <end position="590"/>
    </location>
</feature>
<evidence type="ECO:0000313" key="2">
    <source>
        <dbReference type="EMBL" id="KAJ7089184.1"/>
    </source>
</evidence>
<comment type="caution">
    <text evidence="2">The sequence shown here is derived from an EMBL/GenBank/DDBJ whole genome shotgun (WGS) entry which is preliminary data.</text>
</comment>
<protein>
    <submittedName>
        <fullName evidence="2">Uncharacterized protein</fullName>
    </submittedName>
</protein>
<keyword evidence="3" id="KW-1185">Reference proteome</keyword>
<dbReference type="AlphaFoldDB" id="A0AAD6U557"/>
<dbReference type="EMBL" id="JARJCN010000024">
    <property type="protein sequence ID" value="KAJ7089184.1"/>
    <property type="molecule type" value="Genomic_DNA"/>
</dbReference>
<keyword evidence="1" id="KW-0812">Transmembrane</keyword>
<dbReference type="Proteomes" id="UP001222325">
    <property type="component" value="Unassembled WGS sequence"/>
</dbReference>
<name>A0AAD6U557_9AGAR</name>